<dbReference type="EMBL" id="CP139781">
    <property type="protein sequence ID" value="WRQ89362.1"/>
    <property type="molecule type" value="Genomic_DNA"/>
</dbReference>
<evidence type="ECO:0000256" key="6">
    <source>
        <dbReference type="ARBA" id="ARBA00022826"/>
    </source>
</evidence>
<comment type="catalytic activity">
    <reaction evidence="12">
        <text>K(+)(in) = K(+)(out)</text>
        <dbReference type="Rhea" id="RHEA:29463"/>
        <dbReference type="ChEBI" id="CHEBI:29103"/>
    </reaction>
</comment>
<evidence type="ECO:0000313" key="15">
    <source>
        <dbReference type="Proteomes" id="UP000738431"/>
    </source>
</evidence>
<keyword evidence="3" id="KW-0813">Transport</keyword>
<evidence type="ECO:0000256" key="8">
    <source>
        <dbReference type="ARBA" id="ARBA00022989"/>
    </source>
</evidence>
<evidence type="ECO:0000256" key="2">
    <source>
        <dbReference type="ARBA" id="ARBA00006920"/>
    </source>
</evidence>
<keyword evidence="11" id="KW-0407">Ion channel</keyword>
<keyword evidence="15" id="KW-1185">Reference proteome</keyword>
<name>A0ABZ1CDK5_9BACT</name>
<dbReference type="InterPro" id="IPR010617">
    <property type="entry name" value="TMEM175-like"/>
</dbReference>
<feature type="transmembrane region" description="Helical" evidence="13">
    <location>
        <begin position="149"/>
        <end position="171"/>
    </location>
</feature>
<proteinExistence type="inferred from homology"/>
<dbReference type="RefSeq" id="WP_221029947.1">
    <property type="nucleotide sequence ID" value="NZ_CP139781.1"/>
</dbReference>
<keyword evidence="8 13" id="KW-1133">Transmembrane helix</keyword>
<feature type="transmembrane region" description="Helical" evidence="13">
    <location>
        <begin position="102"/>
        <end position="122"/>
    </location>
</feature>
<evidence type="ECO:0000256" key="4">
    <source>
        <dbReference type="ARBA" id="ARBA00022538"/>
    </source>
</evidence>
<evidence type="ECO:0000256" key="9">
    <source>
        <dbReference type="ARBA" id="ARBA00023065"/>
    </source>
</evidence>
<dbReference type="Pfam" id="PF06736">
    <property type="entry name" value="TMEM175"/>
    <property type="match status" value="1"/>
</dbReference>
<evidence type="ECO:0000256" key="13">
    <source>
        <dbReference type="SAM" id="Phobius"/>
    </source>
</evidence>
<evidence type="ECO:0000256" key="3">
    <source>
        <dbReference type="ARBA" id="ARBA00022448"/>
    </source>
</evidence>
<evidence type="ECO:0000256" key="11">
    <source>
        <dbReference type="ARBA" id="ARBA00023303"/>
    </source>
</evidence>
<comment type="similarity">
    <text evidence="2">Belongs to the TMEM175 family.</text>
</comment>
<evidence type="ECO:0000256" key="12">
    <source>
        <dbReference type="ARBA" id="ARBA00034430"/>
    </source>
</evidence>
<keyword evidence="4" id="KW-0633">Potassium transport</keyword>
<evidence type="ECO:0000256" key="10">
    <source>
        <dbReference type="ARBA" id="ARBA00023136"/>
    </source>
</evidence>
<keyword evidence="7" id="KW-0630">Potassium</keyword>
<feature type="transmembrane region" description="Helical" evidence="13">
    <location>
        <begin position="191"/>
        <end position="213"/>
    </location>
</feature>
<evidence type="ECO:0000256" key="5">
    <source>
        <dbReference type="ARBA" id="ARBA00022692"/>
    </source>
</evidence>
<keyword evidence="10 13" id="KW-0472">Membrane</keyword>
<feature type="transmembrane region" description="Helical" evidence="13">
    <location>
        <begin position="59"/>
        <end position="82"/>
    </location>
</feature>
<protein>
    <submittedName>
        <fullName evidence="14">TMEM175 family protein</fullName>
    </submittedName>
</protein>
<organism evidence="14 15">
    <name type="scientific">Actomonas aquatica</name>
    <dbReference type="NCBI Taxonomy" id="2866162"/>
    <lineage>
        <taxon>Bacteria</taxon>
        <taxon>Pseudomonadati</taxon>
        <taxon>Verrucomicrobiota</taxon>
        <taxon>Opitutia</taxon>
        <taxon>Opitutales</taxon>
        <taxon>Opitutaceae</taxon>
        <taxon>Actomonas</taxon>
    </lineage>
</organism>
<keyword evidence="6" id="KW-0631">Potassium channel</keyword>
<keyword evidence="9" id="KW-0406">Ion transport</keyword>
<feature type="transmembrane region" description="Helical" evidence="13">
    <location>
        <begin position="219"/>
        <end position="240"/>
    </location>
</feature>
<sequence>MPRRSSRRPFRSRLPFAPKPDPMFRWRGAGVSRIEGLADSVFAFTITLLVVALEVPRDYRALLAIFEGFPAFVATFAILLWFWNMHYTFFRRYGLEDAWTRFLNAAILLFVVFLAYPLKFIFNSAFSAMLGLGDYPTGIRSLSDLSTLYIIYGGGLAVVSFGYLLLFTHAYRQRAALRLSEAETILTRGSICRILVNISICLLSIVLATLERFTWQPGVIYALLGPGIGFTAAYHGNLALNAYNEATANRKSAKPQDVSG</sequence>
<comment type="subcellular location">
    <subcellularLocation>
        <location evidence="1">Membrane</location>
        <topology evidence="1">Multi-pass membrane protein</topology>
    </subcellularLocation>
</comment>
<gene>
    <name evidence="14" type="ORF">K1X11_008070</name>
</gene>
<evidence type="ECO:0000256" key="7">
    <source>
        <dbReference type="ARBA" id="ARBA00022958"/>
    </source>
</evidence>
<reference evidence="14 15" key="1">
    <citation type="submission" date="2021-08" db="EMBL/GenBank/DDBJ databases">
        <authorList>
            <person name="Zhang D."/>
            <person name="Zhang A."/>
            <person name="Wang L."/>
        </authorList>
    </citation>
    <scope>NUCLEOTIDE SEQUENCE [LARGE SCALE GENOMIC DNA]</scope>
    <source>
        <strain evidence="14 15">WL0086</strain>
    </source>
</reference>
<reference evidence="14 15" key="2">
    <citation type="submission" date="2023-12" db="EMBL/GenBank/DDBJ databases">
        <title>Description of an unclassified Opitutus bacterium of Verrucomicrobiota.</title>
        <authorList>
            <person name="Zhang D.-F."/>
        </authorList>
    </citation>
    <scope>NUCLEOTIDE SEQUENCE [LARGE SCALE GENOMIC DNA]</scope>
    <source>
        <strain evidence="14 15">WL0086</strain>
    </source>
</reference>
<accession>A0ABZ1CDK5</accession>
<evidence type="ECO:0000313" key="14">
    <source>
        <dbReference type="EMBL" id="WRQ89362.1"/>
    </source>
</evidence>
<keyword evidence="5 13" id="KW-0812">Transmembrane</keyword>
<feature type="transmembrane region" description="Helical" evidence="13">
    <location>
        <begin position="34"/>
        <end position="53"/>
    </location>
</feature>
<evidence type="ECO:0000256" key="1">
    <source>
        <dbReference type="ARBA" id="ARBA00004141"/>
    </source>
</evidence>
<dbReference type="Proteomes" id="UP000738431">
    <property type="component" value="Chromosome"/>
</dbReference>